<keyword evidence="2" id="KW-1185">Reference proteome</keyword>
<evidence type="ECO:0000313" key="2">
    <source>
        <dbReference type="Proteomes" id="UP001285855"/>
    </source>
</evidence>
<protein>
    <recommendedName>
        <fullName evidence="3">DUF4252 domain-containing protein</fullName>
    </recommendedName>
</protein>
<comment type="caution">
    <text evidence="1">The sequence shown here is derived from an EMBL/GenBank/DDBJ whole genome shotgun (WGS) entry which is preliminary data.</text>
</comment>
<dbReference type="EMBL" id="JAXDAE010000001">
    <property type="protein sequence ID" value="MDY2585711.1"/>
    <property type="molecule type" value="Genomic_DNA"/>
</dbReference>
<dbReference type="Proteomes" id="UP001285855">
    <property type="component" value="Unassembled WGS sequence"/>
</dbReference>
<accession>A0ABU5EHQ5</accession>
<dbReference type="RefSeq" id="WP_320554099.1">
    <property type="nucleotide sequence ID" value="NZ_JAXDAE010000001.1"/>
</dbReference>
<evidence type="ECO:0000313" key="1">
    <source>
        <dbReference type="EMBL" id="MDY2585711.1"/>
    </source>
</evidence>
<evidence type="ECO:0008006" key="3">
    <source>
        <dbReference type="Google" id="ProtNLM"/>
    </source>
</evidence>
<reference evidence="1 2" key="1">
    <citation type="submission" date="2023-11" db="EMBL/GenBank/DDBJ databases">
        <title>Winogradskyella pelagius sp. nov., isolated from coastal sediment.</title>
        <authorList>
            <person name="Li F."/>
        </authorList>
    </citation>
    <scope>NUCLEOTIDE SEQUENCE [LARGE SCALE GENOMIC DNA]</scope>
    <source>
        <strain evidence="1 2">KCTC 23502</strain>
    </source>
</reference>
<organism evidence="1 2">
    <name type="scientific">Winogradskyella aquimaris</name>
    <dbReference type="NCBI Taxonomy" id="864074"/>
    <lineage>
        <taxon>Bacteria</taxon>
        <taxon>Pseudomonadati</taxon>
        <taxon>Bacteroidota</taxon>
        <taxon>Flavobacteriia</taxon>
        <taxon>Flavobacteriales</taxon>
        <taxon>Flavobacteriaceae</taxon>
        <taxon>Winogradskyella</taxon>
    </lineage>
</organism>
<sequence length="149" mass="17213">MNKLIFLFATLFSLNCFCQEDKLNFVEAEFNVEVDDSVYEIKLGNSYYTKTQSSAMQFNLMPKAYEEIKAKMMKSQKEGFKKEVEINGIKLLLMKTNQTNENGNFIIAIYCKKINDDSTLVINSFYKVDEELIMKPIIEKAAISAKLKE</sequence>
<proteinExistence type="predicted"/>
<gene>
    <name evidence="1" type="ORF">SNF14_00045</name>
</gene>
<name>A0ABU5EHQ5_9FLAO</name>